<dbReference type="Proteomes" id="UP000799428">
    <property type="component" value="Unassembled WGS sequence"/>
</dbReference>
<evidence type="ECO:0000256" key="4">
    <source>
        <dbReference type="RuleBase" id="RU361180"/>
    </source>
</evidence>
<dbReference type="Pfam" id="PF01204">
    <property type="entry name" value="Trehalase"/>
    <property type="match status" value="1"/>
</dbReference>
<feature type="chain" id="PRO_5026062947" description="Trehalase" evidence="5">
    <location>
        <begin position="39"/>
        <end position="692"/>
    </location>
</feature>
<dbReference type="SUPFAM" id="SSF48208">
    <property type="entry name" value="Six-hairpin glycosidases"/>
    <property type="match status" value="1"/>
</dbReference>
<protein>
    <recommendedName>
        <fullName evidence="4">Trehalase</fullName>
        <ecNumber evidence="4">3.2.1.28</ecNumber>
    </recommendedName>
    <alternativeName>
        <fullName evidence="4">Alpha-trehalose glucohydrolase</fullName>
    </alternativeName>
</protein>
<evidence type="ECO:0000256" key="3">
    <source>
        <dbReference type="ARBA" id="ARBA00023295"/>
    </source>
</evidence>
<dbReference type="PRINTS" id="PR00744">
    <property type="entry name" value="GLHYDRLASE37"/>
</dbReference>
<dbReference type="InterPro" id="IPR008928">
    <property type="entry name" value="6-hairpin_glycosidase_sf"/>
</dbReference>
<accession>A0A6G1K5S2</accession>
<dbReference type="PANTHER" id="PTHR23403">
    <property type="entry name" value="TREHALASE"/>
    <property type="match status" value="1"/>
</dbReference>
<comment type="similarity">
    <text evidence="1 4">Belongs to the glycosyl hydrolase 37 family.</text>
</comment>
<dbReference type="Gene3D" id="1.50.10.10">
    <property type="match status" value="1"/>
</dbReference>
<organism evidence="6 7">
    <name type="scientific">Pleomassaria siparia CBS 279.74</name>
    <dbReference type="NCBI Taxonomy" id="1314801"/>
    <lineage>
        <taxon>Eukaryota</taxon>
        <taxon>Fungi</taxon>
        <taxon>Dikarya</taxon>
        <taxon>Ascomycota</taxon>
        <taxon>Pezizomycotina</taxon>
        <taxon>Dothideomycetes</taxon>
        <taxon>Pleosporomycetidae</taxon>
        <taxon>Pleosporales</taxon>
        <taxon>Pleomassariaceae</taxon>
        <taxon>Pleomassaria</taxon>
    </lineage>
</organism>
<keyword evidence="2 4" id="KW-0378">Hydrolase</keyword>
<dbReference type="PROSITE" id="PS00928">
    <property type="entry name" value="TREHALASE_2"/>
    <property type="match status" value="1"/>
</dbReference>
<dbReference type="EC" id="3.2.1.28" evidence="4"/>
<gene>
    <name evidence="6" type="ORF">K504DRAFT_44685</name>
</gene>
<evidence type="ECO:0000313" key="7">
    <source>
        <dbReference type="Proteomes" id="UP000799428"/>
    </source>
</evidence>
<dbReference type="GO" id="GO:0005993">
    <property type="term" value="P:trehalose catabolic process"/>
    <property type="evidence" value="ECO:0007669"/>
    <property type="project" value="TreeGrafter"/>
</dbReference>
<dbReference type="EMBL" id="MU005773">
    <property type="protein sequence ID" value="KAF2707812.1"/>
    <property type="molecule type" value="Genomic_DNA"/>
</dbReference>
<keyword evidence="3 4" id="KW-0326">Glycosidase</keyword>
<dbReference type="PANTHER" id="PTHR23403:SF1">
    <property type="entry name" value="TREHALASE"/>
    <property type="match status" value="1"/>
</dbReference>
<dbReference type="GO" id="GO:0004555">
    <property type="term" value="F:alpha,alpha-trehalase activity"/>
    <property type="evidence" value="ECO:0007669"/>
    <property type="project" value="UniProtKB-EC"/>
</dbReference>
<dbReference type="InterPro" id="IPR001661">
    <property type="entry name" value="Glyco_hydro_37"/>
</dbReference>
<feature type="signal peptide" evidence="5">
    <location>
        <begin position="1"/>
        <end position="38"/>
    </location>
</feature>
<proteinExistence type="inferred from homology"/>
<keyword evidence="5" id="KW-0732">Signal</keyword>
<evidence type="ECO:0000313" key="6">
    <source>
        <dbReference type="EMBL" id="KAF2707812.1"/>
    </source>
</evidence>
<dbReference type="AlphaFoldDB" id="A0A6G1K5S2"/>
<dbReference type="InterPro" id="IPR012341">
    <property type="entry name" value="6hp_glycosidase-like_sf"/>
</dbReference>
<evidence type="ECO:0000256" key="2">
    <source>
        <dbReference type="ARBA" id="ARBA00022801"/>
    </source>
</evidence>
<reference evidence="6" key="1">
    <citation type="journal article" date="2020" name="Stud. Mycol.">
        <title>101 Dothideomycetes genomes: a test case for predicting lifestyles and emergence of pathogens.</title>
        <authorList>
            <person name="Haridas S."/>
            <person name="Albert R."/>
            <person name="Binder M."/>
            <person name="Bloem J."/>
            <person name="Labutti K."/>
            <person name="Salamov A."/>
            <person name="Andreopoulos B."/>
            <person name="Baker S."/>
            <person name="Barry K."/>
            <person name="Bills G."/>
            <person name="Bluhm B."/>
            <person name="Cannon C."/>
            <person name="Castanera R."/>
            <person name="Culley D."/>
            <person name="Daum C."/>
            <person name="Ezra D."/>
            <person name="Gonzalez J."/>
            <person name="Henrissat B."/>
            <person name="Kuo A."/>
            <person name="Liang C."/>
            <person name="Lipzen A."/>
            <person name="Lutzoni F."/>
            <person name="Magnuson J."/>
            <person name="Mondo S."/>
            <person name="Nolan M."/>
            <person name="Ohm R."/>
            <person name="Pangilinan J."/>
            <person name="Park H.-J."/>
            <person name="Ramirez L."/>
            <person name="Alfaro M."/>
            <person name="Sun H."/>
            <person name="Tritt A."/>
            <person name="Yoshinaga Y."/>
            <person name="Zwiers L.-H."/>
            <person name="Turgeon B."/>
            <person name="Goodwin S."/>
            <person name="Spatafora J."/>
            <person name="Crous P."/>
            <person name="Grigoriev I."/>
        </authorList>
    </citation>
    <scope>NUCLEOTIDE SEQUENCE</scope>
    <source>
        <strain evidence="6">CBS 279.74</strain>
    </source>
</reference>
<evidence type="ECO:0000256" key="1">
    <source>
        <dbReference type="ARBA" id="ARBA00005615"/>
    </source>
</evidence>
<name>A0A6G1K5S2_9PLEO</name>
<sequence length="692" mass="77268">MLLCVSWSLVVLIFTSTMKTSPSWTATLLAAVIPLVSGLYENGSVIAPCDSPIYCYGNLLREIELARPFADSKTFVDLPTIRPLNEVIAAFATLSRPITNDSALNTFLTTYFGQAGSEIEPVPTEDLSTQPDFLDAVNSSTVASFVSQVIDIWPDLTRRYTGGASNCSECVNSFLPVERSFVVAGGRFREPYYWDSFWVIEGLLRTQGSFTQIALNIIENFLDFVEDYGFVPNGARRYYLNRSQPPLLTQMVKIYVEYTNNYTILERALPLLEKEYSFWTTNRTVQLQRAGKNYSLAHYSVSNTQPRPESYYEDYVTANNESYYSTSGQIYNSTGALSEEEMAQLYANLASGAESGWDYSSRWLKTPQDAVTDTYFPLRSLNTVNILPVDLNSILYANELAIGEFYRREGNYTAAKAWANLAAERSEAMTTLLWDTEHYAYFDYNMTSGARNIYLPTDNTTISSDTIGAPNGTQVLLSPSQFYPFWTGAVPDAIKNDPTAFRRAFSRIEELLDDRDGAIAATNLRTGQQWDEPNVWPPLQYIIMQGLLNAPLESSANNDGQTTEDYIWTQDLALRLAQRYVDSTFCTWRSTGGATPETPKLTGATGNGTMFEKYSDEAINAQGGGGEYTVVEGFGWTNGVLIWAADVFGEQLKTPDCGNITAAVSGGGSKRKRERSAVELHERDARWVRRLT</sequence>
<dbReference type="InterPro" id="IPR018232">
    <property type="entry name" value="Glyco_hydro_37_CS"/>
</dbReference>
<evidence type="ECO:0000256" key="5">
    <source>
        <dbReference type="SAM" id="SignalP"/>
    </source>
</evidence>
<keyword evidence="7" id="KW-1185">Reference proteome</keyword>
<dbReference type="OrthoDB" id="3542292at2759"/>
<comment type="catalytic activity">
    <reaction evidence="4">
        <text>alpha,alpha-trehalose + H2O = alpha-D-glucose + beta-D-glucose</text>
        <dbReference type="Rhea" id="RHEA:32675"/>
        <dbReference type="ChEBI" id="CHEBI:15377"/>
        <dbReference type="ChEBI" id="CHEBI:15903"/>
        <dbReference type="ChEBI" id="CHEBI:16551"/>
        <dbReference type="ChEBI" id="CHEBI:17925"/>
        <dbReference type="EC" id="3.2.1.28"/>
    </reaction>
</comment>